<evidence type="ECO:0000256" key="2">
    <source>
        <dbReference type="RuleBase" id="RU361158"/>
    </source>
</evidence>
<evidence type="ECO:0000313" key="5">
    <source>
        <dbReference type="Proteomes" id="UP000825935"/>
    </source>
</evidence>
<evidence type="ECO:0000313" key="4">
    <source>
        <dbReference type="EMBL" id="KAH7279141.1"/>
    </source>
</evidence>
<dbReference type="GO" id="GO:0005504">
    <property type="term" value="F:fatty acid binding"/>
    <property type="evidence" value="ECO:0007669"/>
    <property type="project" value="TreeGrafter"/>
</dbReference>
<comment type="similarity">
    <text evidence="1 2">Belongs to the chalcone isomerase family.</text>
</comment>
<accession>A0A8T2Q784</accession>
<dbReference type="SUPFAM" id="SSF54626">
    <property type="entry name" value="Chalcone isomerase"/>
    <property type="match status" value="1"/>
</dbReference>
<reference evidence="4" key="1">
    <citation type="submission" date="2021-08" db="EMBL/GenBank/DDBJ databases">
        <title>WGS assembly of Ceratopteris richardii.</title>
        <authorList>
            <person name="Marchant D.B."/>
            <person name="Chen G."/>
            <person name="Jenkins J."/>
            <person name="Shu S."/>
            <person name="Leebens-Mack J."/>
            <person name="Grimwood J."/>
            <person name="Schmutz J."/>
            <person name="Soltis P."/>
            <person name="Soltis D."/>
            <person name="Chen Z.-H."/>
        </authorList>
    </citation>
    <scope>NUCLEOTIDE SEQUENCE</scope>
    <source>
        <strain evidence="4">Whitten #5841</strain>
        <tissue evidence="4">Leaf</tissue>
    </source>
</reference>
<dbReference type="PANTHER" id="PTHR47698:SF2">
    <property type="entry name" value="FATTY-ACID-BINDING PROTEIN 3, CHLOROPLASTIC"/>
    <property type="match status" value="1"/>
</dbReference>
<dbReference type="OMA" id="FIFLTWP"/>
<protein>
    <recommendedName>
        <fullName evidence="2">Chalcone-flavonone isomerase family protein</fullName>
    </recommendedName>
</protein>
<dbReference type="PANTHER" id="PTHR47698">
    <property type="entry name" value="FATTY-ACID-BINDING PROTEIN 3, CHLOROPLASTIC"/>
    <property type="match status" value="1"/>
</dbReference>
<dbReference type="EMBL" id="CM035442">
    <property type="protein sequence ID" value="KAH7279141.1"/>
    <property type="molecule type" value="Genomic_DNA"/>
</dbReference>
<name>A0A8T2Q784_CERRI</name>
<gene>
    <name evidence="4" type="ORF">KP509_37G007100</name>
</gene>
<dbReference type="InterPro" id="IPR016087">
    <property type="entry name" value="Chalcone_isomerase"/>
</dbReference>
<dbReference type="Gene3D" id="1.10.890.20">
    <property type="match status" value="1"/>
</dbReference>
<dbReference type="AlphaFoldDB" id="A0A8T2Q784"/>
<comment type="caution">
    <text evidence="4">The sequence shown here is derived from an EMBL/GenBank/DDBJ whole genome shotgun (WGS) entry which is preliminary data.</text>
</comment>
<dbReference type="GO" id="GO:0016872">
    <property type="term" value="F:intramolecular lyase activity"/>
    <property type="evidence" value="ECO:0007669"/>
    <property type="project" value="InterPro"/>
</dbReference>
<dbReference type="Pfam" id="PF02431">
    <property type="entry name" value="Chalcone"/>
    <property type="match status" value="1"/>
</dbReference>
<proteinExistence type="inferred from homology"/>
<dbReference type="Gene3D" id="3.50.70.10">
    <property type="match status" value="1"/>
</dbReference>
<evidence type="ECO:0000259" key="3">
    <source>
        <dbReference type="Pfam" id="PF02431"/>
    </source>
</evidence>
<dbReference type="InterPro" id="IPR036298">
    <property type="entry name" value="Chalcone_isomerase_sf"/>
</dbReference>
<dbReference type="GO" id="GO:0006631">
    <property type="term" value="P:fatty acid metabolic process"/>
    <property type="evidence" value="ECO:0007669"/>
    <property type="project" value="TreeGrafter"/>
</dbReference>
<organism evidence="4 5">
    <name type="scientific">Ceratopteris richardii</name>
    <name type="common">Triangle waterfern</name>
    <dbReference type="NCBI Taxonomy" id="49495"/>
    <lineage>
        <taxon>Eukaryota</taxon>
        <taxon>Viridiplantae</taxon>
        <taxon>Streptophyta</taxon>
        <taxon>Embryophyta</taxon>
        <taxon>Tracheophyta</taxon>
        <taxon>Polypodiopsida</taxon>
        <taxon>Polypodiidae</taxon>
        <taxon>Polypodiales</taxon>
        <taxon>Pteridineae</taxon>
        <taxon>Pteridaceae</taxon>
        <taxon>Parkerioideae</taxon>
        <taxon>Ceratopteris</taxon>
    </lineage>
</organism>
<sequence length="269" mass="28948">MSSSLQSVSIQGLTGGVQPLLGLLSSRFQVQPCYRPINTSVHPHLSAYQVPSKQLVITCSEKVKVERTTNVSFPTSLEAPGGSTMLSLIGSGYREKSIAFIKVKVYAIGVYMDARVFASLENWKGKSQEELYKDAALFKMIAEAPVDKAIKIVLVRDVDGATFWSALDEAVSPRLEAANAGAAGKEALDAFGEVFKGRSLKNGTSIYLNWVQPFRLEVAVSGDSMIPKCVEASIVSSDLVSALFDVYLGENSVSPSTRTSIASELKLSL</sequence>
<dbReference type="InterPro" id="IPR016088">
    <property type="entry name" value="Chalcone_isomerase_3-sand"/>
</dbReference>
<keyword evidence="5" id="KW-1185">Reference proteome</keyword>
<dbReference type="GO" id="GO:0009570">
    <property type="term" value="C:chloroplast stroma"/>
    <property type="evidence" value="ECO:0007669"/>
    <property type="project" value="TreeGrafter"/>
</dbReference>
<dbReference type="InterPro" id="IPR016089">
    <property type="entry name" value="Chalcone_isomerase_bundle_sf"/>
</dbReference>
<feature type="domain" description="Chalcone isomerase" evidence="3">
    <location>
        <begin position="70"/>
        <end position="265"/>
    </location>
</feature>
<dbReference type="Proteomes" id="UP000825935">
    <property type="component" value="Chromosome 37"/>
</dbReference>
<dbReference type="OrthoDB" id="18193at2759"/>
<evidence type="ECO:0000256" key="1">
    <source>
        <dbReference type="ARBA" id="ARBA00007166"/>
    </source>
</evidence>